<feature type="compositionally biased region" description="Basic residues" evidence="1">
    <location>
        <begin position="839"/>
        <end position="853"/>
    </location>
</feature>
<evidence type="ECO:0000313" key="2">
    <source>
        <dbReference type="EMBL" id="PGH09956.1"/>
    </source>
</evidence>
<dbReference type="InterPro" id="IPR014839">
    <property type="entry name" value="Crt10"/>
</dbReference>
<feature type="region of interest" description="Disordered" evidence="1">
    <location>
        <begin position="782"/>
        <end position="811"/>
    </location>
</feature>
<feature type="compositionally biased region" description="Polar residues" evidence="1">
    <location>
        <begin position="533"/>
        <end position="542"/>
    </location>
</feature>
<proteinExistence type="predicted"/>
<accession>A0A2B7XLC0</accession>
<feature type="compositionally biased region" description="Polar residues" evidence="1">
    <location>
        <begin position="485"/>
        <end position="497"/>
    </location>
</feature>
<feature type="compositionally biased region" description="Acidic residues" evidence="1">
    <location>
        <begin position="546"/>
        <end position="598"/>
    </location>
</feature>
<reference evidence="2 3" key="1">
    <citation type="submission" date="2017-10" db="EMBL/GenBank/DDBJ databases">
        <title>Comparative genomics in systemic dimorphic fungi from Ajellomycetaceae.</title>
        <authorList>
            <person name="Munoz J.F."/>
            <person name="Mcewen J.G."/>
            <person name="Clay O.K."/>
            <person name="Cuomo C.A."/>
        </authorList>
    </citation>
    <scope>NUCLEOTIDE SEQUENCE [LARGE SCALE GENOMIC DNA]</scope>
    <source>
        <strain evidence="2 3">UAMH5409</strain>
    </source>
</reference>
<evidence type="ECO:0000313" key="3">
    <source>
        <dbReference type="Proteomes" id="UP000223968"/>
    </source>
</evidence>
<gene>
    <name evidence="2" type="ORF">AJ79_05572</name>
</gene>
<sequence>MSPLKRSWLDNFVDERTGVGYSGRLPTEEHDEVICVKEHHVETSNEHFPRGADVIRPMPSAWRNNLTALSQHRNLYFVASGHQIYIYQPSGRGRALASIPAMVMTPAVKHSRARGYIRPQNPHIINCILVDDLGHEEILVIATDGGNVTAYRTERIYAVIQEALANGNNKPTVVSELVECFFSDWVGQSAWGLAVHKAARLIAVSSNSWCITVFAFALVDPASVTKKSGKEQDPTTSFGDTLEWTNVSLEKQYQVLRQLKPEQRRMHNIRFNLVGHKTNIPNIAFLNSDMDPDGDWLLSTDINNKLLIFNIWDYSTPVTVIDIQQDPPNHAGRAYDNRQLGWNVLALDPRSFRPKTTLKEACGGTPRKAHDNEDVHDLSSLAWHMHYKFPSRLRQEATEVEQEDDSSDETFSMGSDFDMDSRPGSPTGNGKLSFDSSSSPPLTSRQGEEPDGSCTRARPKPTTEEEKDEETERLARSGSREFGRISNSIPSPPTQTAVDVPSDSMYATVASMLSGPTIDSELVDDLLLSAINTTEDMPNEQSNDSDGSDADDDYADDSEEDEEEEEEEEGDDEEEEEEEEEGEGEEDEEEEDEDEGDAEDRIEYEGEADSYEHAAFDFGGSNADNSLRQSLMQHSQSGDTLDELFPDISNWLSGAEPVISKPPIFADFPILHFSETAVRMLPHPFAKKSSAIFRDPLMQDLSTTVPNLRMTDRFNMVRQIPELGIVLAASQKGRVAIFSLTESPCGATFRLDGIVPTESQEERGIRPLVPLVGMAVGPVENHLIPLDEPSPPSPSSSSSSSSESSPDHQRRPRNFGIQVVHNHNYDHPSKAQDSSPSKHSGKSHFHHHSHPHTRPVPQQLNCDGDPPHRREEWHGIEFSRRYRLLLMYSNLTVMHYELFYEWPADMMSPHGRLMAQGGKGFLLRT</sequence>
<feature type="compositionally biased region" description="Low complexity" evidence="1">
    <location>
        <begin position="795"/>
        <end position="804"/>
    </location>
</feature>
<dbReference type="Proteomes" id="UP000223968">
    <property type="component" value="Unassembled WGS sequence"/>
</dbReference>
<protein>
    <submittedName>
        <fullName evidence="2">Uncharacterized protein</fullName>
    </submittedName>
</protein>
<comment type="caution">
    <text evidence="2">The sequence shown here is derived from an EMBL/GenBank/DDBJ whole genome shotgun (WGS) entry which is preliminary data.</text>
</comment>
<keyword evidence="3" id="KW-1185">Reference proteome</keyword>
<dbReference type="STRING" id="1447875.A0A2B7XLC0"/>
<organism evidence="2 3">
    <name type="scientific">Helicocarpus griseus UAMH5409</name>
    <dbReference type="NCBI Taxonomy" id="1447875"/>
    <lineage>
        <taxon>Eukaryota</taxon>
        <taxon>Fungi</taxon>
        <taxon>Dikarya</taxon>
        <taxon>Ascomycota</taxon>
        <taxon>Pezizomycotina</taxon>
        <taxon>Eurotiomycetes</taxon>
        <taxon>Eurotiomycetidae</taxon>
        <taxon>Onygenales</taxon>
        <taxon>Ajellomycetaceae</taxon>
        <taxon>Helicocarpus</taxon>
    </lineage>
</organism>
<evidence type="ECO:0000256" key="1">
    <source>
        <dbReference type="SAM" id="MobiDB-lite"/>
    </source>
</evidence>
<dbReference type="SUPFAM" id="SSF101898">
    <property type="entry name" value="NHL repeat"/>
    <property type="match status" value="1"/>
</dbReference>
<dbReference type="EMBL" id="PDNB01000089">
    <property type="protein sequence ID" value="PGH09956.1"/>
    <property type="molecule type" value="Genomic_DNA"/>
</dbReference>
<dbReference type="OrthoDB" id="5591786at2759"/>
<feature type="compositionally biased region" description="Acidic residues" evidence="1">
    <location>
        <begin position="398"/>
        <end position="408"/>
    </location>
</feature>
<feature type="compositionally biased region" description="Basic and acidic residues" evidence="1">
    <location>
        <begin position="470"/>
        <end position="483"/>
    </location>
</feature>
<name>A0A2B7XLC0_9EURO</name>
<feature type="compositionally biased region" description="Low complexity" evidence="1">
    <location>
        <begin position="432"/>
        <end position="444"/>
    </location>
</feature>
<feature type="region of interest" description="Disordered" evidence="1">
    <location>
        <begin position="394"/>
        <end position="500"/>
    </location>
</feature>
<feature type="region of interest" description="Disordered" evidence="1">
    <location>
        <begin position="533"/>
        <end position="599"/>
    </location>
</feature>
<dbReference type="AlphaFoldDB" id="A0A2B7XLC0"/>
<dbReference type="Pfam" id="PF08728">
    <property type="entry name" value="CRT10"/>
    <property type="match status" value="1"/>
</dbReference>
<feature type="region of interest" description="Disordered" evidence="1">
    <location>
        <begin position="824"/>
        <end position="868"/>
    </location>
</feature>